<gene>
    <name evidence="1" type="ORF">KK1_027384</name>
</gene>
<sequence>MEPGEESGVQLGKRTCVYLHASRSQGQLRIAEEGKKESGYGKTMNVISGAAFASMAMSFSMELELGFEVGVSNFMIGWFLVRAMKVPPPSWSTNTSGKEGSPILLDESPLRPNSAKIICWDIEVSFQKSCTALNGDFGEQVIEKQFSKRFNFTYDLISLSHSTFQTEGPRRVMIQENMKAIDVIPLLTPVVMEKIEAVVQSKPKRPDSYR</sequence>
<evidence type="ECO:0000313" key="1">
    <source>
        <dbReference type="EMBL" id="KYP50819.1"/>
    </source>
</evidence>
<keyword evidence="1" id="KW-0406">Ion transport</keyword>
<name>A0A151S7R2_CAJCA</name>
<dbReference type="AlphaFoldDB" id="A0A151S7R2"/>
<dbReference type="GO" id="GO:0034220">
    <property type="term" value="P:monoatomic ion transmembrane transport"/>
    <property type="evidence" value="ECO:0007669"/>
    <property type="project" value="UniProtKB-KW"/>
</dbReference>
<keyword evidence="1" id="KW-0813">Transport</keyword>
<proteinExistence type="predicted"/>
<dbReference type="STRING" id="3821.A0A151S7R2"/>
<organism evidence="1 2">
    <name type="scientific">Cajanus cajan</name>
    <name type="common">Pigeon pea</name>
    <name type="synonym">Cajanus indicus</name>
    <dbReference type="NCBI Taxonomy" id="3821"/>
    <lineage>
        <taxon>Eukaryota</taxon>
        <taxon>Viridiplantae</taxon>
        <taxon>Streptophyta</taxon>
        <taxon>Embryophyta</taxon>
        <taxon>Tracheophyta</taxon>
        <taxon>Spermatophyta</taxon>
        <taxon>Magnoliopsida</taxon>
        <taxon>eudicotyledons</taxon>
        <taxon>Gunneridae</taxon>
        <taxon>Pentapetalae</taxon>
        <taxon>rosids</taxon>
        <taxon>fabids</taxon>
        <taxon>Fabales</taxon>
        <taxon>Fabaceae</taxon>
        <taxon>Papilionoideae</taxon>
        <taxon>50 kb inversion clade</taxon>
        <taxon>NPAAA clade</taxon>
        <taxon>indigoferoid/millettioid clade</taxon>
        <taxon>Phaseoleae</taxon>
        <taxon>Cajanus</taxon>
    </lineage>
</organism>
<dbReference type="Proteomes" id="UP000075243">
    <property type="component" value="Unassembled WGS sequence"/>
</dbReference>
<protein>
    <submittedName>
        <fullName evidence="1">Voltage-gated potassium channel subunit beta</fullName>
    </submittedName>
</protein>
<keyword evidence="2" id="KW-1185">Reference proteome</keyword>
<dbReference type="Gramene" id="C.cajan_27060.t">
    <property type="protein sequence ID" value="C.cajan_27060.t"/>
    <property type="gene ID" value="C.cajan_27060"/>
</dbReference>
<accession>A0A151S7R2</accession>
<evidence type="ECO:0000313" key="2">
    <source>
        <dbReference type="Proteomes" id="UP000075243"/>
    </source>
</evidence>
<keyword evidence="1" id="KW-0407">Ion channel</keyword>
<dbReference type="EMBL" id="KQ483448">
    <property type="protein sequence ID" value="KYP50819.1"/>
    <property type="molecule type" value="Genomic_DNA"/>
</dbReference>
<reference evidence="1" key="1">
    <citation type="journal article" date="2012" name="Nat. Biotechnol.">
        <title>Draft genome sequence of pigeonpea (Cajanus cajan), an orphan legume crop of resource-poor farmers.</title>
        <authorList>
            <person name="Varshney R.K."/>
            <person name="Chen W."/>
            <person name="Li Y."/>
            <person name="Bharti A.K."/>
            <person name="Saxena R.K."/>
            <person name="Schlueter J.A."/>
            <person name="Donoghue M.T."/>
            <person name="Azam S."/>
            <person name="Fan G."/>
            <person name="Whaley A.M."/>
            <person name="Farmer A.D."/>
            <person name="Sheridan J."/>
            <person name="Iwata A."/>
            <person name="Tuteja R."/>
            <person name="Penmetsa R.V."/>
            <person name="Wu W."/>
            <person name="Upadhyaya H.D."/>
            <person name="Yang S.P."/>
            <person name="Shah T."/>
            <person name="Saxena K.B."/>
            <person name="Michael T."/>
            <person name="McCombie W.R."/>
            <person name="Yang B."/>
            <person name="Zhang G."/>
            <person name="Yang H."/>
            <person name="Wang J."/>
            <person name="Spillane C."/>
            <person name="Cook D.R."/>
            <person name="May G.D."/>
            <person name="Xu X."/>
            <person name="Jackson S.A."/>
        </authorList>
    </citation>
    <scope>NUCLEOTIDE SEQUENCE [LARGE SCALE GENOMIC DNA]</scope>
</reference>